<evidence type="ECO:0000313" key="7">
    <source>
        <dbReference type="EMBL" id="MEQ3361900.1"/>
    </source>
</evidence>
<dbReference type="SUPFAM" id="SSF51905">
    <property type="entry name" value="FAD/NAD(P)-binding domain"/>
    <property type="match status" value="1"/>
</dbReference>
<dbReference type="Pfam" id="PF00890">
    <property type="entry name" value="FAD_binding_2"/>
    <property type="match status" value="1"/>
</dbReference>
<dbReference type="EMBL" id="JBBNOP010000002">
    <property type="protein sequence ID" value="MEQ3361900.1"/>
    <property type="molecule type" value="Genomic_DNA"/>
</dbReference>
<dbReference type="InterPro" id="IPR050315">
    <property type="entry name" value="FAD-oxidoreductase_2"/>
</dbReference>
<evidence type="ECO:0000256" key="4">
    <source>
        <dbReference type="ARBA" id="ARBA00023002"/>
    </source>
</evidence>
<evidence type="ECO:0000256" key="2">
    <source>
        <dbReference type="ARBA" id="ARBA00022630"/>
    </source>
</evidence>
<accession>A0ABV1J9Z2</accession>
<proteinExistence type="predicted"/>
<dbReference type="InterPro" id="IPR036188">
    <property type="entry name" value="FAD/NAD-bd_sf"/>
</dbReference>
<dbReference type="Gene3D" id="3.90.700.10">
    <property type="entry name" value="Succinate dehydrogenase/fumarate reductase flavoprotein, catalytic domain"/>
    <property type="match status" value="1"/>
</dbReference>
<protein>
    <submittedName>
        <fullName evidence="7">FAD-binding protein</fullName>
    </submittedName>
</protein>
<dbReference type="PANTHER" id="PTHR43400:SF10">
    <property type="entry name" value="3-OXOSTEROID 1-DEHYDROGENASE"/>
    <property type="match status" value="1"/>
</dbReference>
<comment type="cofactor">
    <cofactor evidence="1">
        <name>FAD</name>
        <dbReference type="ChEBI" id="CHEBI:57692"/>
    </cofactor>
</comment>
<dbReference type="Proteomes" id="UP001487305">
    <property type="component" value="Unassembled WGS sequence"/>
</dbReference>
<dbReference type="PANTHER" id="PTHR43400">
    <property type="entry name" value="FUMARATE REDUCTASE"/>
    <property type="match status" value="1"/>
</dbReference>
<dbReference type="Gene3D" id="3.50.50.60">
    <property type="entry name" value="FAD/NAD(P)-binding domain"/>
    <property type="match status" value="2"/>
</dbReference>
<evidence type="ECO:0000313" key="8">
    <source>
        <dbReference type="Proteomes" id="UP001487305"/>
    </source>
</evidence>
<dbReference type="InterPro" id="IPR003953">
    <property type="entry name" value="FAD-dep_OxRdtase_2_FAD-bd"/>
</dbReference>
<comment type="caution">
    <text evidence="7">The sequence shown here is derived from an EMBL/GenBank/DDBJ whole genome shotgun (WGS) entry which is preliminary data.</text>
</comment>
<dbReference type="InterPro" id="IPR019546">
    <property type="entry name" value="TAT_signal_bac_arc"/>
</dbReference>
<evidence type="ECO:0000259" key="6">
    <source>
        <dbReference type="Pfam" id="PF00890"/>
    </source>
</evidence>
<keyword evidence="2" id="KW-0285">Flavoprotein</keyword>
<feature type="chain" id="PRO_5046553666" evidence="5">
    <location>
        <begin position="36"/>
        <end position="551"/>
    </location>
</feature>
<reference evidence="7 8" key="1">
    <citation type="submission" date="2024-04" db="EMBL/GenBank/DDBJ databases">
        <title>Human intestinal bacterial collection.</title>
        <authorList>
            <person name="Pauvert C."/>
            <person name="Hitch T.C.A."/>
            <person name="Clavel T."/>
        </authorList>
    </citation>
    <scope>NUCLEOTIDE SEQUENCE [LARGE SCALE GENOMIC DNA]</scope>
    <source>
        <strain evidence="7 8">CLA-KB-H42</strain>
    </source>
</reference>
<dbReference type="InterPro" id="IPR006311">
    <property type="entry name" value="TAT_signal"/>
</dbReference>
<keyword evidence="4" id="KW-0560">Oxidoreductase</keyword>
<dbReference type="NCBIfam" id="TIGR01409">
    <property type="entry name" value="TAT_signal_seq"/>
    <property type="match status" value="1"/>
</dbReference>
<dbReference type="PROSITE" id="PS51318">
    <property type="entry name" value="TAT"/>
    <property type="match status" value="1"/>
</dbReference>
<gene>
    <name evidence="7" type="ORF">AAA083_02790</name>
</gene>
<feature type="signal peptide" evidence="5">
    <location>
        <begin position="1"/>
        <end position="35"/>
    </location>
</feature>
<feature type="domain" description="FAD-dependent oxidoreductase 2 FAD-binding" evidence="6">
    <location>
        <begin position="62"/>
        <end position="533"/>
    </location>
</feature>
<evidence type="ECO:0000256" key="3">
    <source>
        <dbReference type="ARBA" id="ARBA00022827"/>
    </source>
</evidence>
<evidence type="ECO:0000256" key="5">
    <source>
        <dbReference type="SAM" id="SignalP"/>
    </source>
</evidence>
<evidence type="ECO:0000256" key="1">
    <source>
        <dbReference type="ARBA" id="ARBA00001974"/>
    </source>
</evidence>
<organism evidence="7 8">
    <name type="scientific">Raoultibacter massiliensis</name>
    <dbReference type="NCBI Taxonomy" id="1852371"/>
    <lineage>
        <taxon>Bacteria</taxon>
        <taxon>Bacillati</taxon>
        <taxon>Actinomycetota</taxon>
        <taxon>Coriobacteriia</taxon>
        <taxon>Eggerthellales</taxon>
        <taxon>Eggerthellaceae</taxon>
        <taxon>Raoultibacter</taxon>
    </lineage>
</organism>
<sequence>MRTNNQTASKRQASGLSRRAFIVGAGMACASMGLAACSPAASGEASAESGSSAPASWDHEVDFLIVGSGTAAIGALAATDAEGKSVMLIEKSDALFGGTSTTSGGGFWTPMNKWQSDVDVTDSREEAISYIEGCGGGRTDKATVEAFVDTAHVMMSWLSDTTGVEFAVGGAHDYYDNVEGFLNYGRNSKVKSGKAGDIWNAIQAKLQERGCEILMGTALSEFYTDAEGNVIGVKATQGSKEVNIKAEAVLLGTGGFDHDPEMTRENLPAPIFYSNAAQTNTGDGHRAAGRINAKLGLMSFIWAMPNFFPGKPDAFDPSASVQFDIKGNDFNRYRGYPNSMIVNGRGHRFGDESATYPVYNMSMQNFSSDTLTYENVPAYFICDSTYTETYNLPSMDEGENSWFVSADTIEELADKLGIDREGLVAEVAKFNGYAQTGVDEDYHRGEKESSKSAWLKNIDRPDLANQMIGPIEKGPFYGAVYLPAMTGTCGGVKINENAQVINNDGEVIGGLYACGNCTASIAGGAYLGGGATLCPGGTMAYIAAHHALGIE</sequence>
<name>A0ABV1J9Z2_9ACTN</name>
<dbReference type="SUPFAM" id="SSF56425">
    <property type="entry name" value="Succinate dehydrogenase/fumarate reductase flavoprotein, catalytic domain"/>
    <property type="match status" value="1"/>
</dbReference>
<keyword evidence="5" id="KW-0732">Signal</keyword>
<keyword evidence="3" id="KW-0274">FAD</keyword>
<keyword evidence="8" id="KW-1185">Reference proteome</keyword>
<dbReference type="InterPro" id="IPR027477">
    <property type="entry name" value="Succ_DH/fumarate_Rdtase_cat_sf"/>
</dbReference>
<dbReference type="RefSeq" id="WP_180963411.1">
    <property type="nucleotide sequence ID" value="NZ_JBBNOP010000002.1"/>
</dbReference>